<evidence type="ECO:0000259" key="1">
    <source>
        <dbReference type="PROSITE" id="PS51186"/>
    </source>
</evidence>
<dbReference type="InterPro" id="IPR016181">
    <property type="entry name" value="Acyl_CoA_acyltransferase"/>
</dbReference>
<feature type="domain" description="N-acetyltransferase" evidence="1">
    <location>
        <begin position="1"/>
        <end position="145"/>
    </location>
</feature>
<protein>
    <submittedName>
        <fullName evidence="2">GNAT family N-acetyltransferase</fullName>
        <ecNumber evidence="2">2.3.1.-</ecNumber>
    </submittedName>
</protein>
<sequence>MKIRPMESGDIGAVRELIDICKPLDLHTPFTYWILSEYFNNTCMVLEDEGTIVGYAGGIKSSSMEGIFYLWQIGLLSGYRGKGYFSLLLDRIIEEIKKSGCHSLEFSVLSDNYQSISAFSGYAKNKGLPMKKRGSLRFYDKLAGEECKEDIYRIAL</sequence>
<dbReference type="RefSeq" id="WP_255225919.1">
    <property type="nucleotide sequence ID" value="NZ_JAJEKE010000001.1"/>
</dbReference>
<dbReference type="Proteomes" id="UP001651880">
    <property type="component" value="Unassembled WGS sequence"/>
</dbReference>
<evidence type="ECO:0000313" key="2">
    <source>
        <dbReference type="EMBL" id="MCQ1528437.1"/>
    </source>
</evidence>
<proteinExistence type="predicted"/>
<dbReference type="Pfam" id="PF00583">
    <property type="entry name" value="Acetyltransf_1"/>
    <property type="match status" value="1"/>
</dbReference>
<comment type="caution">
    <text evidence="2">The sequence shown here is derived from an EMBL/GenBank/DDBJ whole genome shotgun (WGS) entry which is preliminary data.</text>
</comment>
<dbReference type="EC" id="2.3.1.-" evidence="2"/>
<keyword evidence="3" id="KW-1185">Reference proteome</keyword>
<gene>
    <name evidence="2" type="ORF">LJD61_02590</name>
</gene>
<dbReference type="SUPFAM" id="SSF55729">
    <property type="entry name" value="Acyl-CoA N-acyltransferases (Nat)"/>
    <property type="match status" value="1"/>
</dbReference>
<keyword evidence="2" id="KW-0012">Acyltransferase</keyword>
<dbReference type="InterPro" id="IPR000182">
    <property type="entry name" value="GNAT_dom"/>
</dbReference>
<reference evidence="2 3" key="1">
    <citation type="submission" date="2021-10" db="EMBL/GenBank/DDBJ databases">
        <title>Lutispora strain m25 sp. nov., a thermophilic, non-spore-forming bacterium isolated from a lab-scale methanogenic bioreactor digesting anaerobic sludge.</title>
        <authorList>
            <person name="El Houari A."/>
            <person name="Mcdonald J."/>
        </authorList>
    </citation>
    <scope>NUCLEOTIDE SEQUENCE [LARGE SCALE GENOMIC DNA]</scope>
    <source>
        <strain evidence="3">m25</strain>
    </source>
</reference>
<evidence type="ECO:0000313" key="3">
    <source>
        <dbReference type="Proteomes" id="UP001651880"/>
    </source>
</evidence>
<dbReference type="CDD" id="cd04301">
    <property type="entry name" value="NAT_SF"/>
    <property type="match status" value="1"/>
</dbReference>
<keyword evidence="2" id="KW-0808">Transferase</keyword>
<name>A0ABT1NB06_9FIRM</name>
<dbReference type="EMBL" id="JAJEKE010000001">
    <property type="protein sequence ID" value="MCQ1528437.1"/>
    <property type="molecule type" value="Genomic_DNA"/>
</dbReference>
<dbReference type="GO" id="GO:0016746">
    <property type="term" value="F:acyltransferase activity"/>
    <property type="evidence" value="ECO:0007669"/>
    <property type="project" value="UniProtKB-KW"/>
</dbReference>
<dbReference type="Gene3D" id="3.40.630.30">
    <property type="match status" value="1"/>
</dbReference>
<accession>A0ABT1NB06</accession>
<organism evidence="2 3">
    <name type="scientific">Lutispora saccharofermentans</name>
    <dbReference type="NCBI Taxonomy" id="3024236"/>
    <lineage>
        <taxon>Bacteria</taxon>
        <taxon>Bacillati</taxon>
        <taxon>Bacillota</taxon>
        <taxon>Clostridia</taxon>
        <taxon>Lutisporales</taxon>
        <taxon>Lutisporaceae</taxon>
        <taxon>Lutispora</taxon>
    </lineage>
</organism>
<dbReference type="PROSITE" id="PS51186">
    <property type="entry name" value="GNAT"/>
    <property type="match status" value="1"/>
</dbReference>